<organism evidence="5 6">
    <name type="scientific">Prevotella intermedia</name>
    <dbReference type="NCBI Taxonomy" id="28131"/>
    <lineage>
        <taxon>Bacteria</taxon>
        <taxon>Pseudomonadati</taxon>
        <taxon>Bacteroidota</taxon>
        <taxon>Bacteroidia</taxon>
        <taxon>Bacteroidales</taxon>
        <taxon>Prevotellaceae</taxon>
        <taxon>Prevotella</taxon>
    </lineage>
</organism>
<gene>
    <name evidence="5" type="ORF">CTM59_05935</name>
</gene>
<keyword evidence="2" id="KW-0680">Restriction system</keyword>
<accession>A0A2M8TNU8</accession>
<dbReference type="PANTHER" id="PTHR30408">
    <property type="entry name" value="TYPE-1 RESTRICTION ENZYME ECOKI SPECIFICITY PROTEIN"/>
    <property type="match status" value="1"/>
</dbReference>
<evidence type="ECO:0000256" key="2">
    <source>
        <dbReference type="ARBA" id="ARBA00022747"/>
    </source>
</evidence>
<dbReference type="Proteomes" id="UP000231201">
    <property type="component" value="Unassembled WGS sequence"/>
</dbReference>
<dbReference type="InterPro" id="IPR044946">
    <property type="entry name" value="Restrct_endonuc_typeI_TRD_sf"/>
</dbReference>
<dbReference type="CDD" id="cd17278">
    <property type="entry name" value="RMtype1_S_LdeBORF1052P-TRD2-CR2"/>
    <property type="match status" value="1"/>
</dbReference>
<keyword evidence="5" id="KW-0378">Hydrolase</keyword>
<feature type="domain" description="Type I restriction modification DNA specificity" evidence="4">
    <location>
        <begin position="207"/>
        <end position="374"/>
    </location>
</feature>
<name>A0A2M8TNU8_PREIN</name>
<feature type="domain" description="Type I restriction modification DNA specificity" evidence="4">
    <location>
        <begin position="48"/>
        <end position="165"/>
    </location>
</feature>
<evidence type="ECO:0000256" key="3">
    <source>
        <dbReference type="ARBA" id="ARBA00023125"/>
    </source>
</evidence>
<sequence>MKLSDIATFVEDKISSNSISLADYVTTDSLLPNKEGKTFATNLPPVVCSLTHYREGDVLVANIRPYLKKVWLANKEGGASTDVLVFRVKESNKSSFLYAVLLQDRFFEYAMKGAKGSKMPRGDKEQIMRYELPTFSPQEQENIGNIIISITKKMQLNRSLNHNLEAMAKQLYDYWFVQFDFPDENGKPYKSSGSKMVWNEKLKRDIPDGWEVAPLNRELEIKSGYAFKSGSYSSEGMFKIITIKNVQDGYLNISTCECIETLPKDIKKWCILQKGDRLISLTGNCGRVCRVTSEDLLLNQRVGVFCCDGLFSEYFYQFLASDEGNHYCVNLANGAAQANLSPIDLCKMELVYPSRETFSLFNKTVKPIIQQYIANEQKIENFTKLRNDLLPLLMNGQVSVNYDLAND</sequence>
<keyword evidence="5" id="KW-0255">Endonuclease</keyword>
<dbReference type="SUPFAM" id="SSF116734">
    <property type="entry name" value="DNA methylase specificity domain"/>
    <property type="match status" value="2"/>
</dbReference>
<dbReference type="Gene3D" id="3.90.220.20">
    <property type="entry name" value="DNA methylase specificity domains"/>
    <property type="match status" value="2"/>
</dbReference>
<comment type="similarity">
    <text evidence="1">Belongs to the type-I restriction system S methylase family.</text>
</comment>
<dbReference type="PANTHER" id="PTHR30408:SF13">
    <property type="entry name" value="TYPE I RESTRICTION ENZYME HINDI SPECIFICITY SUBUNIT"/>
    <property type="match status" value="1"/>
</dbReference>
<dbReference type="InterPro" id="IPR052021">
    <property type="entry name" value="Type-I_RS_S_subunit"/>
</dbReference>
<dbReference type="RefSeq" id="WP_100356560.1">
    <property type="nucleotide sequence ID" value="NZ_PENH01000001.1"/>
</dbReference>
<evidence type="ECO:0000256" key="1">
    <source>
        <dbReference type="ARBA" id="ARBA00010923"/>
    </source>
</evidence>
<dbReference type="GO" id="GO:0003677">
    <property type="term" value="F:DNA binding"/>
    <property type="evidence" value="ECO:0007669"/>
    <property type="project" value="UniProtKB-KW"/>
</dbReference>
<evidence type="ECO:0000313" key="5">
    <source>
        <dbReference type="EMBL" id="PJI25611.1"/>
    </source>
</evidence>
<comment type="caution">
    <text evidence="5">The sequence shown here is derived from an EMBL/GenBank/DDBJ whole genome shotgun (WGS) entry which is preliminary data.</text>
</comment>
<keyword evidence="3" id="KW-0238">DNA-binding</keyword>
<reference evidence="5 6" key="1">
    <citation type="submission" date="2017-11" db="EMBL/GenBank/DDBJ databases">
        <title>Genome sequencing of Prevotella intermedia KCOM 2833.</title>
        <authorList>
            <person name="Kook J.-K."/>
            <person name="Park S.-N."/>
            <person name="Lim Y.K."/>
        </authorList>
    </citation>
    <scope>NUCLEOTIDE SEQUENCE [LARGE SCALE GENOMIC DNA]</scope>
    <source>
        <strain evidence="5 6">KCOM 2833</strain>
    </source>
</reference>
<evidence type="ECO:0000259" key="4">
    <source>
        <dbReference type="Pfam" id="PF01420"/>
    </source>
</evidence>
<dbReference type="AlphaFoldDB" id="A0A2M8TNU8"/>
<protein>
    <submittedName>
        <fullName evidence="5">Restriction endonuclease subunit S</fullName>
    </submittedName>
</protein>
<dbReference type="GO" id="GO:0004519">
    <property type="term" value="F:endonuclease activity"/>
    <property type="evidence" value="ECO:0007669"/>
    <property type="project" value="UniProtKB-KW"/>
</dbReference>
<dbReference type="Pfam" id="PF01420">
    <property type="entry name" value="Methylase_S"/>
    <property type="match status" value="2"/>
</dbReference>
<keyword evidence="5" id="KW-0540">Nuclease</keyword>
<dbReference type="GO" id="GO:0009307">
    <property type="term" value="P:DNA restriction-modification system"/>
    <property type="evidence" value="ECO:0007669"/>
    <property type="project" value="UniProtKB-KW"/>
</dbReference>
<dbReference type="InterPro" id="IPR000055">
    <property type="entry name" value="Restrct_endonuc_typeI_TRD"/>
</dbReference>
<evidence type="ECO:0000313" key="6">
    <source>
        <dbReference type="Proteomes" id="UP000231201"/>
    </source>
</evidence>
<dbReference type="EMBL" id="PENH01000001">
    <property type="protein sequence ID" value="PJI25611.1"/>
    <property type="molecule type" value="Genomic_DNA"/>
</dbReference>
<dbReference type="REBASE" id="304595">
    <property type="entry name" value="S3.Pin2833ORF5915P"/>
</dbReference>
<proteinExistence type="inferred from homology"/>